<dbReference type="GO" id="GO:0060285">
    <property type="term" value="P:cilium-dependent cell motility"/>
    <property type="evidence" value="ECO:0007669"/>
    <property type="project" value="TreeGrafter"/>
</dbReference>
<feature type="coiled-coil region" evidence="5">
    <location>
        <begin position="424"/>
        <end position="451"/>
    </location>
</feature>
<organism evidence="7 8">
    <name type="scientific">Scleropages formosus</name>
    <name type="common">Asian bonytongue</name>
    <name type="synonym">Osteoglossum formosum</name>
    <dbReference type="NCBI Taxonomy" id="113540"/>
    <lineage>
        <taxon>Eukaryota</taxon>
        <taxon>Metazoa</taxon>
        <taxon>Chordata</taxon>
        <taxon>Craniata</taxon>
        <taxon>Vertebrata</taxon>
        <taxon>Euteleostomi</taxon>
        <taxon>Actinopterygii</taxon>
        <taxon>Neopterygii</taxon>
        <taxon>Teleostei</taxon>
        <taxon>Osteoglossocephala</taxon>
        <taxon>Osteoglossomorpha</taxon>
        <taxon>Osteoglossiformes</taxon>
        <taxon>Osteoglossidae</taxon>
        <taxon>Scleropages</taxon>
    </lineage>
</organism>
<accession>A0A8C9SSK9</accession>
<feature type="coiled-coil region" evidence="5">
    <location>
        <begin position="87"/>
        <end position="135"/>
    </location>
</feature>
<protein>
    <recommendedName>
        <fullName evidence="2">Coiled-coil domain-containing protein 39</fullName>
    </recommendedName>
</protein>
<evidence type="ECO:0000256" key="6">
    <source>
        <dbReference type="SAM" id="MobiDB-lite"/>
    </source>
</evidence>
<feature type="coiled-coil region" evidence="5">
    <location>
        <begin position="769"/>
        <end position="838"/>
    </location>
</feature>
<dbReference type="GO" id="GO:0036159">
    <property type="term" value="P:inner dynein arm assembly"/>
    <property type="evidence" value="ECO:0007669"/>
    <property type="project" value="InterPro"/>
</dbReference>
<evidence type="ECO:0000256" key="1">
    <source>
        <dbReference type="ARBA" id="ARBA00005805"/>
    </source>
</evidence>
<comment type="function">
    <text evidence="4">Required for assembly of dynein regulatory complex (DRC) and inner dynein arm (IDA) complexes, which are responsible for ciliary beat regulation, thereby playing a central role in motility in cilia and flagella. Probably acts together with CCDC40 to form a molecular ruler that determines the 96 nanometer (nm) repeat length and arrangements of components in cilia and flagella. Not required for outer dynein arm complexes assembly.</text>
</comment>
<feature type="coiled-coil region" evidence="5">
    <location>
        <begin position="269"/>
        <end position="390"/>
    </location>
</feature>
<sequence>MAKAVLSEVGWGEGFAMPVANAENKALEDELQRKQKEKSNVENKIYTYRDRIQAMGEHLKNVRQELSHTQGLLRAREKEIESEVHFRALADREMGRLRQEITKLDRELGSLRDKKNSHENNIFKASQKLEELMCQLNWDQKALDAWLEKSARKDEDTMAIIKYAKQDEGKIRELTLSIEKMTIEAQQKRRTLDNELTETITAQIALDKTAENFRQAHVERQELIQQWESTIEQMRKRDREMEQCSLMLAEVNQKVREREGLIKEKKKFLEGEVENNREYERKIAAAERLAARLRQELQEQEANRSRLQDELGSLKCAVARAAADVEGKRSQLAALKKHIVEKTSKLKAAKERNAALQGKLESATESTVGVEEQAAQMEQMLKESEQALKVSCARGDGVRTVQEAPLQPAASRPLTAALSRASCLQEVNAQLQRHREALFRKTQELQVLKAKEKETAAQISGTRATLVHLDKRLSKLDQDSLKQQEIIYSQDFQIHLLERKMARLQGEMSTEEKQNLDKKVSELNDILEERKKTATMLALQLKKLQDDIRCVTKEMEKKGAMRSELSTKIEELNLIHDTSEKELKRLRLSKQDAMVEDNILKLEVKRLRELLYCKADDVLSLEKRALRLRAAMAEREEEIKLHREMLLKHVKVADQERQGLSTEVQERLSRVDKMRNRYEVMTMSMAFPEGEEDRLHAYYVIKVAQEKEELQRKGDDLDAKICKMEKEIHALENTLHVVNSHNSTYRRSFQKVAESSKEFQEKLKLEEQKKAVEEKCKHKRRCIRELQEDLQNRNGALDTVVREEVSLKEKMDEIQSQITALNKDLSSQKEKLDRVNKECSKLSKGIRSSSNTKGETPEERDIVLRELKDFNRTVNNMLLEAIADHPDLKSAVEMYLLQAGLTLPSPASTPSSRQSSKPPSARSSASSLRSVDSAASSGSRTALSCSVRMLDLSLPVASSPVATPSPRNSYPASASSQKRKSP</sequence>
<proteinExistence type="inferred from homology"/>
<evidence type="ECO:0000313" key="7">
    <source>
        <dbReference type="Ensembl" id="ENSSFOP00015039108.1"/>
    </source>
</evidence>
<dbReference type="GO" id="GO:0005576">
    <property type="term" value="C:extracellular region"/>
    <property type="evidence" value="ECO:0007669"/>
    <property type="project" value="GOC"/>
</dbReference>
<feature type="region of interest" description="Disordered" evidence="6">
    <location>
        <begin position="905"/>
        <end position="940"/>
    </location>
</feature>
<keyword evidence="8" id="KW-1185">Reference proteome</keyword>
<dbReference type="InterPro" id="IPR033290">
    <property type="entry name" value="CCDC39"/>
</dbReference>
<feature type="coiled-coil region" evidence="5">
    <location>
        <begin position="171"/>
        <end position="198"/>
    </location>
</feature>
<comment type="similarity">
    <text evidence="1">Belongs to the CCDC39 family.</text>
</comment>
<feature type="coiled-coil region" evidence="5">
    <location>
        <begin position="17"/>
        <end position="51"/>
    </location>
</feature>
<reference evidence="7" key="2">
    <citation type="submission" date="2025-08" db="UniProtKB">
        <authorList>
            <consortium name="Ensembl"/>
        </authorList>
    </citation>
    <scope>IDENTIFICATION</scope>
</reference>
<dbReference type="GO" id="GO:0005930">
    <property type="term" value="C:axoneme"/>
    <property type="evidence" value="ECO:0007669"/>
    <property type="project" value="InterPro"/>
</dbReference>
<dbReference type="OrthoDB" id="10259720at2759"/>
<evidence type="ECO:0000313" key="8">
    <source>
        <dbReference type="Proteomes" id="UP000694397"/>
    </source>
</evidence>
<reference evidence="7" key="3">
    <citation type="submission" date="2025-09" db="UniProtKB">
        <authorList>
            <consortium name="Ensembl"/>
        </authorList>
    </citation>
    <scope>IDENTIFICATION</scope>
</reference>
<dbReference type="GeneTree" id="ENSGT00390000015010"/>
<feature type="compositionally biased region" description="Polar residues" evidence="6">
    <location>
        <begin position="967"/>
        <end position="976"/>
    </location>
</feature>
<feature type="coiled-coil region" evidence="5">
    <location>
        <begin position="494"/>
        <end position="533"/>
    </location>
</feature>
<dbReference type="Proteomes" id="UP000694397">
    <property type="component" value="Chromosome 25"/>
</dbReference>
<dbReference type="AlphaFoldDB" id="A0A8C9SSK9"/>
<feature type="compositionally biased region" description="Low complexity" evidence="6">
    <location>
        <begin position="957"/>
        <end position="966"/>
    </location>
</feature>
<dbReference type="PANTHER" id="PTHR18962">
    <property type="entry name" value="COILED-COIL DOMAIN-CONTAINING PROTEIN 39"/>
    <property type="match status" value="1"/>
</dbReference>
<dbReference type="Ensembl" id="ENSSFOT00015068390.1">
    <property type="protein sequence ID" value="ENSSFOP00015039108.1"/>
    <property type="gene ID" value="ENSSFOG00015013492.2"/>
</dbReference>
<reference evidence="7 8" key="1">
    <citation type="submission" date="2019-04" db="EMBL/GenBank/DDBJ databases">
        <authorList>
            <consortium name="Wellcome Sanger Institute Data Sharing"/>
        </authorList>
    </citation>
    <scope>NUCLEOTIDE SEQUENCE [LARGE SCALE GENOMIC DNA]</scope>
</reference>
<evidence type="ECO:0000256" key="4">
    <source>
        <dbReference type="ARBA" id="ARBA00045182"/>
    </source>
</evidence>
<name>A0A8C9SSK9_SCLFO</name>
<dbReference type="PANTHER" id="PTHR18962:SF0">
    <property type="entry name" value="COILED-COIL DOMAIN-CONTAINING PROTEIN 39"/>
    <property type="match status" value="1"/>
</dbReference>
<dbReference type="GO" id="GO:0060287">
    <property type="term" value="P:epithelial cilium movement involved in determination of left/right asymmetry"/>
    <property type="evidence" value="ECO:0007669"/>
    <property type="project" value="TreeGrafter"/>
</dbReference>
<dbReference type="Pfam" id="PF24161">
    <property type="entry name" value="CCDC39"/>
    <property type="match status" value="2"/>
</dbReference>
<feature type="region of interest" description="Disordered" evidence="6">
    <location>
        <begin position="839"/>
        <end position="860"/>
    </location>
</feature>
<feature type="region of interest" description="Disordered" evidence="6">
    <location>
        <begin position="957"/>
        <end position="982"/>
    </location>
</feature>
<keyword evidence="3 5" id="KW-0175">Coiled coil</keyword>
<evidence type="ECO:0000256" key="3">
    <source>
        <dbReference type="ARBA" id="ARBA00023054"/>
    </source>
</evidence>
<evidence type="ECO:0000256" key="5">
    <source>
        <dbReference type="SAM" id="Coils"/>
    </source>
</evidence>
<evidence type="ECO:0000256" key="2">
    <source>
        <dbReference type="ARBA" id="ARBA00016725"/>
    </source>
</evidence>
<gene>
    <name evidence="7" type="primary">CCDC39</name>
</gene>